<evidence type="ECO:0000313" key="3">
    <source>
        <dbReference type="Proteomes" id="UP000012329"/>
    </source>
</evidence>
<reference evidence="2 3" key="1">
    <citation type="submission" date="2013-02" db="EMBL/GenBank/DDBJ databases">
        <authorList>
            <person name="Harkins D.M."/>
            <person name="Durkin A.S."/>
            <person name="Brinkac L.M."/>
            <person name="Haft D.H."/>
            <person name="Selengut J.D."/>
            <person name="Sanka R."/>
            <person name="DePew J."/>
            <person name="Purushe J."/>
            <person name="Whelen A.C."/>
            <person name="Vinetz J.M."/>
            <person name="Sutton G.G."/>
            <person name="Nierman W.C."/>
            <person name="Fouts D.E."/>
        </authorList>
    </citation>
    <scope>NUCLEOTIDE SEQUENCE [LARGE SCALE GENOMIC DNA]</scope>
    <source>
        <strain evidence="2 3">2002000626</strain>
    </source>
</reference>
<accession>A0A829CXZ7</accession>
<keyword evidence="1" id="KW-0812">Transmembrane</keyword>
<comment type="caution">
    <text evidence="2">The sequence shown here is derived from an EMBL/GenBank/DDBJ whole genome shotgun (WGS) entry which is preliminary data.</text>
</comment>
<protein>
    <submittedName>
        <fullName evidence="2">Uncharacterized protein</fullName>
    </submittedName>
</protein>
<feature type="transmembrane region" description="Helical" evidence="1">
    <location>
        <begin position="13"/>
        <end position="30"/>
    </location>
</feature>
<keyword evidence="1" id="KW-1133">Transmembrane helix</keyword>
<proteinExistence type="predicted"/>
<dbReference type="Proteomes" id="UP000012329">
    <property type="component" value="Unassembled WGS sequence"/>
</dbReference>
<evidence type="ECO:0000313" key="2">
    <source>
        <dbReference type="EMBL" id="EMY04832.1"/>
    </source>
</evidence>
<sequence length="64" mass="7609">MFYPDFGYDSNEFYYSAILSFFCNRLLYSMDSYLGLSQKKSILLYFYFVLVISFISLGTTDLEF</sequence>
<feature type="transmembrane region" description="Helical" evidence="1">
    <location>
        <begin position="42"/>
        <end position="60"/>
    </location>
</feature>
<dbReference type="EMBL" id="AFJL02000109">
    <property type="protein sequence ID" value="EMY04832.1"/>
    <property type="molecule type" value="Genomic_DNA"/>
</dbReference>
<name>A0A829CXZ7_LEPIR</name>
<gene>
    <name evidence="2" type="ORF">LEP1GSC029_1805</name>
</gene>
<organism evidence="2 3">
    <name type="scientific">Leptospira interrogans str. 2002000626</name>
    <dbReference type="NCBI Taxonomy" id="996803"/>
    <lineage>
        <taxon>Bacteria</taxon>
        <taxon>Pseudomonadati</taxon>
        <taxon>Spirochaetota</taxon>
        <taxon>Spirochaetia</taxon>
        <taxon>Leptospirales</taxon>
        <taxon>Leptospiraceae</taxon>
        <taxon>Leptospira</taxon>
    </lineage>
</organism>
<evidence type="ECO:0000256" key="1">
    <source>
        <dbReference type="SAM" id="Phobius"/>
    </source>
</evidence>
<keyword evidence="1" id="KW-0472">Membrane</keyword>
<dbReference type="AlphaFoldDB" id="A0A829CXZ7"/>